<dbReference type="InterPro" id="IPR011042">
    <property type="entry name" value="6-blade_b-propeller_TolB-like"/>
</dbReference>
<accession>A0A285PD78</accession>
<sequence>MSLQVLVPSDHDLLLKRKPAVPTAGFSLEFPNSEFRVAWMIKWHLLSSLTQITGSNTHVQYCRSLACLHALQQVALWLSSIMAIHLKSLTTADLEAGGNLERSWVDFHELPDEIWEDYMKHHIFALLIGLGFTVPVVAEDIKKAELFAELPHSVGNITFTPDNRVIYSHHPFFSPDVRVAELNEDKASFTPFPNASWNTPRDGTDRYFDSVLGLRGDENGIVWILDMGQRNGLIPKLVGWNTWKNQLEKIYYIPAPASLPESQHNDFVVNNKDGVFVIADEGIGQGGDGSKAALVIVDMHTGATRRVLQGHVSTLPEDRAIVVDGKPLTVPDGKGGQVVIKVGADGIAADAKFEWLYFGPLNGSVIYRVLFSDLLDESLSSKDLESRVERYADKPNNGGLSIDQAGNLYLTEVETNAVGIIPTDTRKYRRYAVADGLSWPDGVSYALDGYMYVSAAQISRAGLFNNGEAKNAAPYLIYRFKPEAPGRIGH</sequence>
<dbReference type="AlphaFoldDB" id="A0A285PD78"/>
<dbReference type="SUPFAM" id="SSF101898">
    <property type="entry name" value="NHL repeat"/>
    <property type="match status" value="1"/>
</dbReference>
<reference evidence="3 4" key="1">
    <citation type="submission" date="2017-09" db="EMBL/GenBank/DDBJ databases">
        <authorList>
            <person name="Ehlers B."/>
            <person name="Leendertz F.H."/>
        </authorList>
    </citation>
    <scope>NUCLEOTIDE SEQUENCE [LARGE SCALE GENOMIC DNA]</scope>
    <source>
        <strain evidence="3 4">DSM 18289</strain>
    </source>
</reference>
<name>A0A285PD78_9HYPH</name>
<dbReference type="EMBL" id="OBEL01000002">
    <property type="protein sequence ID" value="SNZ19187.1"/>
    <property type="molecule type" value="Genomic_DNA"/>
</dbReference>
<keyword evidence="2" id="KW-0964">Secreted</keyword>
<dbReference type="PANTHER" id="PTHR10009">
    <property type="entry name" value="PROTEIN YELLOW-RELATED"/>
    <property type="match status" value="1"/>
</dbReference>
<dbReference type="Gene3D" id="2.120.10.30">
    <property type="entry name" value="TolB, C-terminal domain"/>
    <property type="match status" value="1"/>
</dbReference>
<comment type="subcellular location">
    <subcellularLocation>
        <location evidence="1">Secreted</location>
    </subcellularLocation>
</comment>
<evidence type="ECO:0000256" key="2">
    <source>
        <dbReference type="ARBA" id="ARBA00022525"/>
    </source>
</evidence>
<dbReference type="PANTHER" id="PTHR10009:SF18">
    <property type="entry name" value="PROTEIN YELLOW-LIKE PROTEIN"/>
    <property type="match status" value="1"/>
</dbReference>
<evidence type="ECO:0000313" key="3">
    <source>
        <dbReference type="EMBL" id="SNZ19187.1"/>
    </source>
</evidence>
<gene>
    <name evidence="3" type="ORF">SAMN06265368_2267</name>
</gene>
<evidence type="ECO:0000313" key="4">
    <source>
        <dbReference type="Proteomes" id="UP000219439"/>
    </source>
</evidence>
<evidence type="ECO:0000256" key="1">
    <source>
        <dbReference type="ARBA" id="ARBA00004613"/>
    </source>
</evidence>
<dbReference type="GO" id="GO:0005576">
    <property type="term" value="C:extracellular region"/>
    <property type="evidence" value="ECO:0007669"/>
    <property type="project" value="UniProtKB-SubCell"/>
</dbReference>
<proteinExistence type="predicted"/>
<organism evidence="3 4">
    <name type="scientific">Cohaesibacter gelatinilyticus</name>
    <dbReference type="NCBI Taxonomy" id="372072"/>
    <lineage>
        <taxon>Bacteria</taxon>
        <taxon>Pseudomonadati</taxon>
        <taxon>Pseudomonadota</taxon>
        <taxon>Alphaproteobacteria</taxon>
        <taxon>Hyphomicrobiales</taxon>
        <taxon>Cohaesibacteraceae</taxon>
    </lineage>
</organism>
<keyword evidence="4" id="KW-1185">Reference proteome</keyword>
<dbReference type="Pfam" id="PF03022">
    <property type="entry name" value="MRJP"/>
    <property type="match status" value="1"/>
</dbReference>
<dbReference type="InterPro" id="IPR017996">
    <property type="entry name" value="MRJP/yellow-related"/>
</dbReference>
<protein>
    <submittedName>
        <fullName evidence="3">Major royal jelly protein</fullName>
    </submittedName>
</protein>
<dbReference type="Proteomes" id="UP000219439">
    <property type="component" value="Unassembled WGS sequence"/>
</dbReference>